<feature type="region of interest" description="Disordered" evidence="5">
    <location>
        <begin position="31"/>
        <end position="140"/>
    </location>
</feature>
<proteinExistence type="predicted"/>
<feature type="compositionally biased region" description="Polar residues" evidence="5">
    <location>
        <begin position="675"/>
        <end position="686"/>
    </location>
</feature>
<keyword evidence="3 6" id="KW-1133">Transmembrane helix</keyword>
<comment type="caution">
    <text evidence="9">The sequence shown here is derived from an EMBL/GenBank/DDBJ whole genome shotgun (WGS) entry which is preliminary data.</text>
</comment>
<feature type="chain" id="PRO_5019231795" description="MARVEL domain-containing protein" evidence="7">
    <location>
        <begin position="19"/>
        <end position="739"/>
    </location>
</feature>
<feature type="region of interest" description="Disordered" evidence="5">
    <location>
        <begin position="720"/>
        <end position="739"/>
    </location>
</feature>
<feature type="transmembrane region" description="Helical" evidence="6">
    <location>
        <begin position="556"/>
        <end position="576"/>
    </location>
</feature>
<feature type="compositionally biased region" description="Polar residues" evidence="5">
    <location>
        <begin position="641"/>
        <end position="652"/>
    </location>
</feature>
<evidence type="ECO:0000256" key="2">
    <source>
        <dbReference type="ARBA" id="ARBA00022692"/>
    </source>
</evidence>
<feature type="signal peptide" evidence="7">
    <location>
        <begin position="1"/>
        <end position="18"/>
    </location>
</feature>
<evidence type="ECO:0000256" key="1">
    <source>
        <dbReference type="ARBA" id="ARBA00004141"/>
    </source>
</evidence>
<comment type="subcellular location">
    <subcellularLocation>
        <location evidence="1">Membrane</location>
        <topology evidence="1">Multi-pass membrane protein</topology>
    </subcellularLocation>
</comment>
<evidence type="ECO:0000256" key="5">
    <source>
        <dbReference type="SAM" id="MobiDB-lite"/>
    </source>
</evidence>
<dbReference type="InterPro" id="IPR008253">
    <property type="entry name" value="Marvel"/>
</dbReference>
<feature type="compositionally biased region" description="Low complexity" evidence="5">
    <location>
        <begin position="37"/>
        <end position="85"/>
    </location>
</feature>
<dbReference type="STRING" id="231916.A0A409XZT5"/>
<dbReference type="AlphaFoldDB" id="A0A409XZT5"/>
<gene>
    <name evidence="9" type="ORF">CVT26_005562</name>
</gene>
<feature type="compositionally biased region" description="Low complexity" evidence="5">
    <location>
        <begin position="109"/>
        <end position="140"/>
    </location>
</feature>
<feature type="region of interest" description="Disordered" evidence="5">
    <location>
        <begin position="324"/>
        <end position="356"/>
    </location>
</feature>
<feature type="transmembrane region" description="Helical" evidence="6">
    <location>
        <begin position="497"/>
        <end position="519"/>
    </location>
</feature>
<keyword evidence="10" id="KW-1185">Reference proteome</keyword>
<accession>A0A409XZT5</accession>
<dbReference type="GO" id="GO:0016020">
    <property type="term" value="C:membrane"/>
    <property type="evidence" value="ECO:0007669"/>
    <property type="project" value="UniProtKB-SubCell"/>
</dbReference>
<protein>
    <recommendedName>
        <fullName evidence="8">MARVEL domain-containing protein</fullName>
    </recommendedName>
</protein>
<keyword evidence="7" id="KW-0732">Signal</keyword>
<evidence type="ECO:0000256" key="6">
    <source>
        <dbReference type="SAM" id="Phobius"/>
    </source>
</evidence>
<feature type="transmembrane region" description="Helical" evidence="6">
    <location>
        <begin position="146"/>
        <end position="166"/>
    </location>
</feature>
<keyword evidence="4 6" id="KW-0472">Membrane</keyword>
<evidence type="ECO:0000256" key="7">
    <source>
        <dbReference type="SAM" id="SignalP"/>
    </source>
</evidence>
<sequence length="739" mass="76725">MKGLVLFLLFLSFSLVNANLYHRDIVNPFQDPPPTSTPSASSASATSQSSTSSSSSSSSTSASSTSATSDTSTTSNTSTSASSATQPPPTSSDPATTAPPQIVTDPNGTSLTVTVTSSSSATSGSASPSTSSEPDDSSSGLGTGSIIGLSVAGGIAVIGIIAFFVWKFTRKRFSDFDDNEAIKWPDLNTHGASGGDSHPLPVNNTGRAGFDTGSEGSLSRVPSTNYSTTDFSGAGSDPYAVPPLPHLNPNQPYRDDPSGASGYYDPYRGPIPGTIEHGAAAAAPGAWGGEAIPMTQMNATGRMSPGPNMAYGGEPGYEYDAAAAAAGRQSPGPQMAYGGRTSPGPQAAYGGRTSPGPQTAYGGGHIHPQLIMPFLDLINDLAGKIAPSKSARPSGGGIGGGHGMVPVDDDMIVSKPTIILHASQIFFNFLAMACFASVAAFQAKWKVGPSGLTGFALFISIAGMCLSAFMLAVPVICEKYDRLIRLARALKEVRVGFILTGTGVTFSLLIAFIVTISAWTEPGCKNPDNDPHAEPLGDDFKNGLPGWCSTKKAGAIFFWLVFGFWLASLVLLVLDWRAGRLSAPRDPPFQRPQPVHDEEDAADEEDEPSYTHIPPVRSTASPANRYDNSDSAQSPFADPQRYSQAPTSTYTQPLAGRPSMDAYGAFSDPAPSGFGYTSTASPTRSNVAAPPILPEPDLGGPMVSRTMQYADPYAAVRASIAGQASPPGPPSYETYSGYR</sequence>
<feature type="region of interest" description="Disordered" evidence="5">
    <location>
        <begin position="583"/>
        <end position="705"/>
    </location>
</feature>
<feature type="compositionally biased region" description="Acidic residues" evidence="5">
    <location>
        <begin position="597"/>
        <end position="608"/>
    </location>
</feature>
<feature type="transmembrane region" description="Helical" evidence="6">
    <location>
        <begin position="425"/>
        <end position="443"/>
    </location>
</feature>
<reference evidence="9 10" key="1">
    <citation type="journal article" date="2018" name="Evol. Lett.">
        <title>Horizontal gene cluster transfer increased hallucinogenic mushroom diversity.</title>
        <authorList>
            <person name="Reynolds H.T."/>
            <person name="Vijayakumar V."/>
            <person name="Gluck-Thaler E."/>
            <person name="Korotkin H.B."/>
            <person name="Matheny P.B."/>
            <person name="Slot J.C."/>
        </authorList>
    </citation>
    <scope>NUCLEOTIDE SEQUENCE [LARGE SCALE GENOMIC DNA]</scope>
    <source>
        <strain evidence="9 10">SRW20</strain>
    </source>
</reference>
<evidence type="ECO:0000313" key="9">
    <source>
        <dbReference type="EMBL" id="PPQ96235.1"/>
    </source>
</evidence>
<dbReference type="Proteomes" id="UP000284706">
    <property type="component" value="Unassembled WGS sequence"/>
</dbReference>
<evidence type="ECO:0000256" key="3">
    <source>
        <dbReference type="ARBA" id="ARBA00022989"/>
    </source>
</evidence>
<evidence type="ECO:0000256" key="4">
    <source>
        <dbReference type="ARBA" id="ARBA00023136"/>
    </source>
</evidence>
<feature type="region of interest" description="Disordered" evidence="5">
    <location>
        <begin position="190"/>
        <end position="265"/>
    </location>
</feature>
<dbReference type="OrthoDB" id="2218151at2759"/>
<keyword evidence="2 6" id="KW-0812">Transmembrane</keyword>
<feature type="domain" description="MARVEL" evidence="8">
    <location>
        <begin position="415"/>
        <end position="571"/>
    </location>
</feature>
<evidence type="ECO:0000313" key="10">
    <source>
        <dbReference type="Proteomes" id="UP000284706"/>
    </source>
</evidence>
<name>A0A409XZT5_9AGAR</name>
<dbReference type="EMBL" id="NHYE01001386">
    <property type="protein sequence ID" value="PPQ96235.1"/>
    <property type="molecule type" value="Genomic_DNA"/>
</dbReference>
<dbReference type="Pfam" id="PF01284">
    <property type="entry name" value="MARVEL"/>
    <property type="match status" value="1"/>
</dbReference>
<feature type="compositionally biased region" description="Polar residues" evidence="5">
    <location>
        <begin position="214"/>
        <end position="231"/>
    </location>
</feature>
<dbReference type="InParanoid" id="A0A409XZT5"/>
<evidence type="ECO:0000259" key="8">
    <source>
        <dbReference type="Pfam" id="PF01284"/>
    </source>
</evidence>
<feature type="transmembrane region" description="Helical" evidence="6">
    <location>
        <begin position="455"/>
        <end position="476"/>
    </location>
</feature>
<organism evidence="9 10">
    <name type="scientific">Gymnopilus dilepis</name>
    <dbReference type="NCBI Taxonomy" id="231916"/>
    <lineage>
        <taxon>Eukaryota</taxon>
        <taxon>Fungi</taxon>
        <taxon>Dikarya</taxon>
        <taxon>Basidiomycota</taxon>
        <taxon>Agaricomycotina</taxon>
        <taxon>Agaricomycetes</taxon>
        <taxon>Agaricomycetidae</taxon>
        <taxon>Agaricales</taxon>
        <taxon>Agaricineae</taxon>
        <taxon>Hymenogastraceae</taxon>
        <taxon>Gymnopilus</taxon>
    </lineage>
</organism>